<evidence type="ECO:0000256" key="9">
    <source>
        <dbReference type="ARBA" id="ARBA00026112"/>
    </source>
</evidence>
<dbReference type="GO" id="GO:0005789">
    <property type="term" value="C:endoplasmic reticulum membrane"/>
    <property type="evidence" value="ECO:0007669"/>
    <property type="project" value="TreeGrafter"/>
</dbReference>
<keyword evidence="5" id="KW-0521">NADP</keyword>
<comment type="caution">
    <text evidence="11">The sequence shown here is derived from an EMBL/GenBank/DDBJ whole genome shotgun (WGS) entry which is preliminary data.</text>
</comment>
<dbReference type="Pfam" id="PF00106">
    <property type="entry name" value="adh_short"/>
    <property type="match status" value="1"/>
</dbReference>
<keyword evidence="10" id="KW-0812">Transmembrane</keyword>
<comment type="subcellular location">
    <subcellularLocation>
        <location evidence="1">Endoplasmic reticulum</location>
    </subcellularLocation>
</comment>
<reference evidence="11" key="1">
    <citation type="journal article" date="2015" name="Nature">
        <title>Complex archaea that bridge the gap between prokaryotes and eukaryotes.</title>
        <authorList>
            <person name="Spang A."/>
            <person name="Saw J.H."/>
            <person name="Jorgensen S.L."/>
            <person name="Zaremba-Niedzwiedzka K."/>
            <person name="Martijn J."/>
            <person name="Lind A.E."/>
            <person name="van Eijk R."/>
            <person name="Schleper C."/>
            <person name="Guy L."/>
            <person name="Ettema T.J."/>
        </authorList>
    </citation>
    <scope>NUCLEOTIDE SEQUENCE</scope>
</reference>
<keyword evidence="8" id="KW-0443">Lipid metabolism</keyword>
<keyword evidence="6" id="KW-0746">Sphingolipid metabolism</keyword>
<gene>
    <name evidence="11" type="ORF">LCGC14_1115250</name>
</gene>
<feature type="transmembrane region" description="Helical" evidence="10">
    <location>
        <begin position="123"/>
        <end position="142"/>
    </location>
</feature>
<evidence type="ECO:0000256" key="4">
    <source>
        <dbReference type="ARBA" id="ARBA00022824"/>
    </source>
</evidence>
<dbReference type="InterPro" id="IPR045022">
    <property type="entry name" value="KDSR-like"/>
</dbReference>
<evidence type="ECO:0000256" key="8">
    <source>
        <dbReference type="ARBA" id="ARBA00023098"/>
    </source>
</evidence>
<dbReference type="EMBL" id="LAZR01005122">
    <property type="protein sequence ID" value="KKN02687.1"/>
    <property type="molecule type" value="Genomic_DNA"/>
</dbReference>
<proteinExistence type="predicted"/>
<dbReference type="GO" id="GO:0006666">
    <property type="term" value="P:3-keto-sphinganine metabolic process"/>
    <property type="evidence" value="ECO:0007669"/>
    <property type="project" value="InterPro"/>
</dbReference>
<evidence type="ECO:0000256" key="6">
    <source>
        <dbReference type="ARBA" id="ARBA00022919"/>
    </source>
</evidence>
<organism evidence="11">
    <name type="scientific">marine sediment metagenome</name>
    <dbReference type="NCBI Taxonomy" id="412755"/>
    <lineage>
        <taxon>unclassified sequences</taxon>
        <taxon>metagenomes</taxon>
        <taxon>ecological metagenomes</taxon>
    </lineage>
</organism>
<dbReference type="PRINTS" id="PR00081">
    <property type="entry name" value="GDHRDH"/>
</dbReference>
<keyword evidence="4" id="KW-0256">Endoplasmic reticulum</keyword>
<protein>
    <recommendedName>
        <fullName evidence="9">3-dehydrosphinganine reductase</fullName>
        <ecNumber evidence="9">1.1.1.102</ecNumber>
    </recommendedName>
</protein>
<feature type="transmembrane region" description="Helical" evidence="10">
    <location>
        <begin position="148"/>
        <end position="167"/>
    </location>
</feature>
<comment type="pathway">
    <text evidence="2">Lipid metabolism; sphingolipid metabolism.</text>
</comment>
<evidence type="ECO:0000256" key="1">
    <source>
        <dbReference type="ARBA" id="ARBA00004240"/>
    </source>
</evidence>
<keyword evidence="10" id="KW-0472">Membrane</keyword>
<dbReference type="SUPFAM" id="SSF51735">
    <property type="entry name" value="NAD(P)-binding Rossmann-fold domains"/>
    <property type="match status" value="1"/>
</dbReference>
<dbReference type="CDD" id="cd08939">
    <property type="entry name" value="KDSR-like_SDR_c"/>
    <property type="match status" value="1"/>
</dbReference>
<dbReference type="EC" id="1.1.1.102" evidence="9"/>
<dbReference type="InterPro" id="IPR036291">
    <property type="entry name" value="NAD(P)-bd_dom_sf"/>
</dbReference>
<accession>A0A0F9MTI3</accession>
<dbReference type="PANTHER" id="PTHR43550:SF3">
    <property type="entry name" value="3-KETODIHYDROSPHINGOSINE REDUCTASE"/>
    <property type="match status" value="1"/>
</dbReference>
<evidence type="ECO:0000256" key="10">
    <source>
        <dbReference type="SAM" id="Phobius"/>
    </source>
</evidence>
<sequence length="286" mass="32376">MTKSKLIKKQPFAGKWVIICGGSKGIGKATAKEIVTLGGNVCIVARTLETLKEAAEEIKAKKSKVIQSIEIISCDTTDIEKLRPLFFEFIDKYGIPDYLLSFVGISYPDYIEKLTVDDYKKHMNTNFFGQLIPILILLPHFIKKGKGYIGLTTSIMGFIGSMGYAAYNPSKFAISGFAESIRHELKPFNIHISVLYPPDTDTPGLQEELESRPEELNIISEKWGGLLQPEEVAEKFVEALLKKEFYIMPGSSKFLWRVMRLFPKLVHKMSDRDLRKARKKMADSQK</sequence>
<dbReference type="GO" id="GO:0047560">
    <property type="term" value="F:3-dehydrosphinganine reductase activity"/>
    <property type="evidence" value="ECO:0007669"/>
    <property type="project" value="UniProtKB-EC"/>
</dbReference>
<evidence type="ECO:0000256" key="7">
    <source>
        <dbReference type="ARBA" id="ARBA00023002"/>
    </source>
</evidence>
<evidence type="ECO:0000256" key="2">
    <source>
        <dbReference type="ARBA" id="ARBA00004760"/>
    </source>
</evidence>
<comment type="pathway">
    <text evidence="3">Sphingolipid metabolism.</text>
</comment>
<dbReference type="InterPro" id="IPR002347">
    <property type="entry name" value="SDR_fam"/>
</dbReference>
<dbReference type="PANTHER" id="PTHR43550">
    <property type="entry name" value="3-KETODIHYDROSPHINGOSINE REDUCTASE"/>
    <property type="match status" value="1"/>
</dbReference>
<evidence type="ECO:0000313" key="11">
    <source>
        <dbReference type="EMBL" id="KKN02687.1"/>
    </source>
</evidence>
<dbReference type="Gene3D" id="3.40.50.720">
    <property type="entry name" value="NAD(P)-binding Rossmann-like Domain"/>
    <property type="match status" value="1"/>
</dbReference>
<evidence type="ECO:0000256" key="3">
    <source>
        <dbReference type="ARBA" id="ARBA00004991"/>
    </source>
</evidence>
<dbReference type="GO" id="GO:0030148">
    <property type="term" value="P:sphingolipid biosynthetic process"/>
    <property type="evidence" value="ECO:0007669"/>
    <property type="project" value="InterPro"/>
</dbReference>
<keyword evidence="7" id="KW-0560">Oxidoreductase</keyword>
<dbReference type="AlphaFoldDB" id="A0A0F9MTI3"/>
<evidence type="ECO:0000256" key="5">
    <source>
        <dbReference type="ARBA" id="ARBA00022857"/>
    </source>
</evidence>
<keyword evidence="10" id="KW-1133">Transmembrane helix</keyword>
<name>A0A0F9MTI3_9ZZZZ</name>